<evidence type="ECO:0000256" key="3">
    <source>
        <dbReference type="ARBA" id="ARBA00022989"/>
    </source>
</evidence>
<dbReference type="Gramene" id="TuG1812S0000031300.01.T02">
    <property type="protein sequence ID" value="TuG1812S0000031300.01.T02"/>
    <property type="gene ID" value="TuG1812S0000031300.01"/>
</dbReference>
<accession>A0A8R7R9H2</accession>
<evidence type="ECO:0000256" key="7">
    <source>
        <dbReference type="ARBA" id="ARBA00023461"/>
    </source>
</evidence>
<feature type="signal peptide" evidence="9">
    <location>
        <begin position="1"/>
        <end position="27"/>
    </location>
</feature>
<proteinExistence type="inferred from homology"/>
<sequence length="295" mass="32643">MANPRLLLRRILCVAAAAAFLSAPVFAIRKDIGFAAPIICRTTVQGRHLISDDNGYVCSALSIDPWSRCCPQTGERFSCQGCNLDSQCCNSYEYCVSCCLNPSMTKEADVLKLKVAKPVTAGTYANIFDFCMGRCRHSSASVVHENAYLSDFHHCFLVQQNSSAGSTESNFGSRLDGINVILGRQGESCSSACRAKGQSCVPSRLSELNKCQMALKHAVVLISCFAPSHIQLRNLNMKAISLLEKFQISTRFQFAEIYEMQKWLLSQSWARSTCRSCRRSSKKFESWSVLVHADG</sequence>
<keyword evidence="2" id="KW-0812">Transmembrane</keyword>
<reference evidence="10" key="2">
    <citation type="submission" date="2022-06" db="UniProtKB">
        <authorList>
            <consortium name="EnsemblPlants"/>
        </authorList>
    </citation>
    <scope>IDENTIFICATION</scope>
</reference>
<evidence type="ECO:0000256" key="6">
    <source>
        <dbReference type="ARBA" id="ARBA00023180"/>
    </source>
</evidence>
<comment type="subcellular location">
    <subcellularLocation>
        <location evidence="1">Golgi apparatus membrane</location>
        <topology evidence="1">Single-pass membrane protein</topology>
    </subcellularLocation>
</comment>
<dbReference type="InterPro" id="IPR019352">
    <property type="entry name" value="SPRING1"/>
</dbReference>
<dbReference type="EnsemblPlants" id="TuG1812S0000031300.01.T02">
    <property type="protein sequence ID" value="TuG1812S0000031300.01.T02"/>
    <property type="gene ID" value="TuG1812S0000031300.01"/>
</dbReference>
<keyword evidence="11" id="KW-1185">Reference proteome</keyword>
<keyword evidence="6" id="KW-0325">Glycoprotein</keyword>
<organism evidence="10 11">
    <name type="scientific">Triticum urartu</name>
    <name type="common">Red wild einkorn</name>
    <name type="synonym">Crithodium urartu</name>
    <dbReference type="NCBI Taxonomy" id="4572"/>
    <lineage>
        <taxon>Eukaryota</taxon>
        <taxon>Viridiplantae</taxon>
        <taxon>Streptophyta</taxon>
        <taxon>Embryophyta</taxon>
        <taxon>Tracheophyta</taxon>
        <taxon>Spermatophyta</taxon>
        <taxon>Magnoliopsida</taxon>
        <taxon>Liliopsida</taxon>
        <taxon>Poales</taxon>
        <taxon>Poaceae</taxon>
        <taxon>BOP clade</taxon>
        <taxon>Pooideae</taxon>
        <taxon>Triticodae</taxon>
        <taxon>Triticeae</taxon>
        <taxon>Triticinae</taxon>
        <taxon>Triticum</taxon>
    </lineage>
</organism>
<dbReference type="AlphaFoldDB" id="A0A8R7R9H2"/>
<evidence type="ECO:0000256" key="2">
    <source>
        <dbReference type="ARBA" id="ARBA00022692"/>
    </source>
</evidence>
<dbReference type="Pfam" id="PF10218">
    <property type="entry name" value="SPRING1"/>
    <property type="match status" value="1"/>
</dbReference>
<evidence type="ECO:0000313" key="11">
    <source>
        <dbReference type="Proteomes" id="UP000015106"/>
    </source>
</evidence>
<dbReference type="Proteomes" id="UP000015106">
    <property type="component" value="Unassembled WGS sequence"/>
</dbReference>
<name>A0A8R7R9H2_TRIUA</name>
<evidence type="ECO:0000256" key="4">
    <source>
        <dbReference type="ARBA" id="ARBA00023034"/>
    </source>
</evidence>
<comment type="similarity">
    <text evidence="7">Belongs to the SPRING family.</text>
</comment>
<protein>
    <recommendedName>
        <fullName evidence="8">SREBP regulating gene protein</fullName>
    </recommendedName>
</protein>
<keyword evidence="9" id="KW-0732">Signal</keyword>
<dbReference type="PANTHER" id="PTHR13481">
    <property type="entry name" value="SREBP REGULATING GENE PROTEIN"/>
    <property type="match status" value="1"/>
</dbReference>
<dbReference type="PANTHER" id="PTHR13481:SF0">
    <property type="entry name" value="SREBP REGULATING GENE PROTEIN"/>
    <property type="match status" value="1"/>
</dbReference>
<evidence type="ECO:0000256" key="9">
    <source>
        <dbReference type="SAM" id="SignalP"/>
    </source>
</evidence>
<keyword evidence="5" id="KW-0472">Membrane</keyword>
<gene>
    <name evidence="10" type="primary">LOC125550684</name>
</gene>
<dbReference type="GO" id="GO:2000640">
    <property type="term" value="P:positive regulation of SREBP signaling pathway"/>
    <property type="evidence" value="ECO:0007669"/>
    <property type="project" value="InterPro"/>
</dbReference>
<keyword evidence="3" id="KW-1133">Transmembrane helix</keyword>
<keyword evidence="4" id="KW-0333">Golgi apparatus</keyword>
<evidence type="ECO:0000256" key="5">
    <source>
        <dbReference type="ARBA" id="ARBA00023136"/>
    </source>
</evidence>
<feature type="chain" id="PRO_5035816314" description="SREBP regulating gene protein" evidence="9">
    <location>
        <begin position="28"/>
        <end position="295"/>
    </location>
</feature>
<evidence type="ECO:0000256" key="8">
    <source>
        <dbReference type="ARBA" id="ARBA00023485"/>
    </source>
</evidence>
<dbReference type="GO" id="GO:0000139">
    <property type="term" value="C:Golgi membrane"/>
    <property type="evidence" value="ECO:0007669"/>
    <property type="project" value="UniProtKB-SubCell"/>
</dbReference>
<evidence type="ECO:0000256" key="1">
    <source>
        <dbReference type="ARBA" id="ARBA00004194"/>
    </source>
</evidence>
<reference evidence="11" key="1">
    <citation type="journal article" date="2013" name="Nature">
        <title>Draft genome of the wheat A-genome progenitor Triticum urartu.</title>
        <authorList>
            <person name="Ling H.Q."/>
            <person name="Zhao S."/>
            <person name="Liu D."/>
            <person name="Wang J."/>
            <person name="Sun H."/>
            <person name="Zhang C."/>
            <person name="Fan H."/>
            <person name="Li D."/>
            <person name="Dong L."/>
            <person name="Tao Y."/>
            <person name="Gao C."/>
            <person name="Wu H."/>
            <person name="Li Y."/>
            <person name="Cui Y."/>
            <person name="Guo X."/>
            <person name="Zheng S."/>
            <person name="Wang B."/>
            <person name="Yu K."/>
            <person name="Liang Q."/>
            <person name="Yang W."/>
            <person name="Lou X."/>
            <person name="Chen J."/>
            <person name="Feng M."/>
            <person name="Jian J."/>
            <person name="Zhang X."/>
            <person name="Luo G."/>
            <person name="Jiang Y."/>
            <person name="Liu J."/>
            <person name="Wang Z."/>
            <person name="Sha Y."/>
            <person name="Zhang B."/>
            <person name="Wu H."/>
            <person name="Tang D."/>
            <person name="Shen Q."/>
            <person name="Xue P."/>
            <person name="Zou S."/>
            <person name="Wang X."/>
            <person name="Liu X."/>
            <person name="Wang F."/>
            <person name="Yang Y."/>
            <person name="An X."/>
            <person name="Dong Z."/>
            <person name="Zhang K."/>
            <person name="Zhang X."/>
            <person name="Luo M.C."/>
            <person name="Dvorak J."/>
            <person name="Tong Y."/>
            <person name="Wang J."/>
            <person name="Yang H."/>
            <person name="Li Z."/>
            <person name="Wang D."/>
            <person name="Zhang A."/>
            <person name="Wang J."/>
        </authorList>
    </citation>
    <scope>NUCLEOTIDE SEQUENCE</scope>
    <source>
        <strain evidence="11">cv. G1812</strain>
    </source>
</reference>
<evidence type="ECO:0000313" key="10">
    <source>
        <dbReference type="EnsemblPlants" id="TuG1812S0000031300.01.T02"/>
    </source>
</evidence>